<evidence type="ECO:0000256" key="17">
    <source>
        <dbReference type="RuleBase" id="RU004135"/>
    </source>
</evidence>
<dbReference type="InterPro" id="IPR005761">
    <property type="entry name" value="UDP-N-AcMur-Glu-dNH2Pim_ligase"/>
</dbReference>
<evidence type="ECO:0000256" key="11">
    <source>
        <dbReference type="ARBA" id="ARBA00066633"/>
    </source>
</evidence>
<feature type="binding site" evidence="16">
    <location>
        <position position="471"/>
    </location>
    <ligand>
        <name>meso-2,6-diaminopimelate</name>
        <dbReference type="ChEBI" id="CHEBI:57791"/>
    </ligand>
</feature>
<evidence type="ECO:0000256" key="2">
    <source>
        <dbReference type="ARBA" id="ARBA00022598"/>
    </source>
</evidence>
<feature type="binding site" evidence="16">
    <location>
        <begin position="416"/>
        <end position="419"/>
    </location>
    <ligand>
        <name>meso-2,6-diaminopimelate</name>
        <dbReference type="ChEBI" id="CHEBI:57791"/>
    </ligand>
</feature>
<keyword evidence="5 16" id="KW-0133">Cell shape</keyword>
<evidence type="ECO:0000256" key="3">
    <source>
        <dbReference type="ARBA" id="ARBA00022618"/>
    </source>
</evidence>
<dbReference type="InterPro" id="IPR004101">
    <property type="entry name" value="Mur_ligase_C"/>
</dbReference>
<feature type="binding site" evidence="16">
    <location>
        <position position="188"/>
    </location>
    <ligand>
        <name>UDP-N-acetyl-alpha-D-muramoyl-L-alanyl-D-glutamate</name>
        <dbReference type="ChEBI" id="CHEBI:83900"/>
    </ligand>
</feature>
<evidence type="ECO:0000256" key="14">
    <source>
        <dbReference type="ARBA" id="ARBA00076158"/>
    </source>
</evidence>
<reference evidence="21 22" key="1">
    <citation type="submission" date="2020-04" db="EMBL/GenBank/DDBJ databases">
        <authorList>
            <person name="Basu S."/>
            <person name="Maruthanayagam V."/>
            <person name="Chakraborty S."/>
            <person name="Pramanik A."/>
            <person name="Mukherjee J."/>
            <person name="Brink B."/>
        </authorList>
    </citation>
    <scope>NUCLEOTIDE SEQUENCE [LARGE SCALE GENOMIC DNA]</scope>
    <source>
        <strain evidence="21 22">AP17</strain>
    </source>
</reference>
<comment type="function">
    <text evidence="10 16">Catalyzes the addition of meso-diaminopimelic acid to the nucleotide precursor UDP-N-acetylmuramoyl-L-alanyl-D-glutamate (UMAG) in the biosynthesis of bacterial cell-wall peptidoglycan.</text>
</comment>
<keyword evidence="2 16" id="KW-0436">Ligase</keyword>
<dbReference type="NCBIfam" id="TIGR01085">
    <property type="entry name" value="murE"/>
    <property type="match status" value="1"/>
</dbReference>
<dbReference type="UniPathway" id="UPA00219"/>
<dbReference type="SUPFAM" id="SSF53623">
    <property type="entry name" value="MurD-like peptide ligases, catalytic domain"/>
    <property type="match status" value="1"/>
</dbReference>
<feature type="binding site" evidence="16">
    <location>
        <position position="194"/>
    </location>
    <ligand>
        <name>UDP-N-acetyl-alpha-D-muramoyl-L-alanyl-D-glutamate</name>
        <dbReference type="ChEBI" id="CHEBI:83900"/>
    </ligand>
</feature>
<evidence type="ECO:0000256" key="9">
    <source>
        <dbReference type="ARBA" id="ARBA00050251"/>
    </source>
</evidence>
<keyword evidence="8 16" id="KW-0961">Cell wall biogenesis/degradation</keyword>
<keyword evidence="22" id="KW-1185">Reference proteome</keyword>
<dbReference type="Proteomes" id="UP000500857">
    <property type="component" value="Chromosome"/>
</dbReference>
<keyword evidence="6 16" id="KW-0573">Peptidoglycan synthesis</keyword>
<proteinExistence type="inferred from homology"/>
<dbReference type="GO" id="GO:0000287">
    <property type="term" value="F:magnesium ion binding"/>
    <property type="evidence" value="ECO:0007669"/>
    <property type="project" value="UniProtKB-UniRule"/>
</dbReference>
<keyword evidence="7 16" id="KW-0131">Cell cycle</keyword>
<evidence type="ECO:0000256" key="13">
    <source>
        <dbReference type="ARBA" id="ARBA00075482"/>
    </source>
</evidence>
<comment type="cofactor">
    <cofactor evidence="16">
        <name>Mg(2+)</name>
        <dbReference type="ChEBI" id="CHEBI:18420"/>
    </cofactor>
</comment>
<evidence type="ECO:0000256" key="16">
    <source>
        <dbReference type="HAMAP-Rule" id="MF_00208"/>
    </source>
</evidence>
<feature type="binding site" evidence="16">
    <location>
        <begin position="161"/>
        <end position="162"/>
    </location>
    <ligand>
        <name>UDP-N-acetyl-alpha-D-muramoyl-L-alanyl-D-glutamate</name>
        <dbReference type="ChEBI" id="CHEBI:83900"/>
    </ligand>
</feature>
<evidence type="ECO:0000259" key="20">
    <source>
        <dbReference type="Pfam" id="PF08245"/>
    </source>
</evidence>
<dbReference type="AlphaFoldDB" id="A0A6H1TZ04"/>
<comment type="similarity">
    <text evidence="1 16">Belongs to the MurCDEF family. MurE subfamily.</text>
</comment>
<dbReference type="GO" id="GO:0071555">
    <property type="term" value="P:cell wall organization"/>
    <property type="evidence" value="ECO:0007669"/>
    <property type="project" value="UniProtKB-KW"/>
</dbReference>
<evidence type="ECO:0000256" key="8">
    <source>
        <dbReference type="ARBA" id="ARBA00023316"/>
    </source>
</evidence>
<dbReference type="HAMAP" id="MF_00208">
    <property type="entry name" value="MurE"/>
    <property type="match status" value="1"/>
</dbReference>
<comment type="pathway">
    <text evidence="16 17">Cell wall biogenesis; peptidoglycan biosynthesis.</text>
</comment>
<dbReference type="GO" id="GO:0051301">
    <property type="term" value="P:cell division"/>
    <property type="evidence" value="ECO:0007669"/>
    <property type="project" value="UniProtKB-KW"/>
</dbReference>
<dbReference type="InterPro" id="IPR036565">
    <property type="entry name" value="Mur-like_cat_sf"/>
</dbReference>
<dbReference type="Gene3D" id="3.40.1190.10">
    <property type="entry name" value="Mur-like, catalytic domain"/>
    <property type="match status" value="1"/>
</dbReference>
<keyword evidence="4 16" id="KW-0067">ATP-binding</keyword>
<dbReference type="GO" id="GO:0008765">
    <property type="term" value="F:UDP-N-acetylmuramoylalanyl-D-glutamate-2,6-diaminopimelate ligase activity"/>
    <property type="evidence" value="ECO:0007669"/>
    <property type="project" value="UniProtKB-UniRule"/>
</dbReference>
<dbReference type="InterPro" id="IPR013221">
    <property type="entry name" value="Mur_ligase_cen"/>
</dbReference>
<feature type="binding site" evidence="16">
    <location>
        <begin position="119"/>
        <end position="125"/>
    </location>
    <ligand>
        <name>ATP</name>
        <dbReference type="ChEBI" id="CHEBI:30616"/>
    </ligand>
</feature>
<evidence type="ECO:0000256" key="5">
    <source>
        <dbReference type="ARBA" id="ARBA00022960"/>
    </source>
</evidence>
<keyword evidence="16" id="KW-0963">Cytoplasm</keyword>
<feature type="domain" description="Mur ligase C-terminal" evidence="19">
    <location>
        <begin position="341"/>
        <end position="469"/>
    </location>
</feature>
<evidence type="ECO:0000259" key="19">
    <source>
        <dbReference type="Pfam" id="PF02875"/>
    </source>
</evidence>
<sequence>MKLKDLLVGLGDRIQVNDPAQLECEITGVTTNSHACQPGDLFIGMPGTRVDGGDFWPSAIAAGAVAAIVSTEAAAKVHPQAPEGVRPIAATDMTRVCAAVASEFYGNPARSLFTVGVTGTNGKTTTTHLVEFLLSRANRPTALLGTLYTRWPGFEQTAIHTTPFAPQLHQQLGEAVKAGAQYAVMEVSSHSLAQDRVLGIPFEVGIFTNLTQDHLDFHRDMEDYFEAKARLFAPEYLRGRAVINADDPYGRQLIERVGGERVWSYSLTDESADLYASELSYEATGVKGTVHTPMGDAEFSLPLVGQYNLANLLAAIAAGLHLGLDLGAMVAVLPEFGGVPGRMERVTVSPEQKIAAIVDYAHTPDSLENVLKATRPFVEGQLICVFGCGGDRDRTKRPMMGKIAAELADRVVVTSDNPRTEDPERILEDIVAGIPNSAEALVIGDRAQAIRTAIAQAQPGDGVVIAGKGHEDYQILGTEKIHFDDREQARLALAERFAALPTG</sequence>
<feature type="binding site" evidence="16">
    <location>
        <position position="196"/>
    </location>
    <ligand>
        <name>UDP-N-acetyl-alpha-D-muramoyl-L-alanyl-D-glutamate</name>
        <dbReference type="ChEBI" id="CHEBI:83900"/>
    </ligand>
</feature>
<comment type="PTM">
    <text evidence="16">Carboxylation is probably crucial for Mg(2+) binding and, consequently, for the gamma-phosphate positioning of ATP.</text>
</comment>
<evidence type="ECO:0000313" key="22">
    <source>
        <dbReference type="Proteomes" id="UP000500857"/>
    </source>
</evidence>
<feature type="binding site" evidence="16">
    <location>
        <position position="392"/>
    </location>
    <ligand>
        <name>meso-2,6-diaminopimelate</name>
        <dbReference type="ChEBI" id="CHEBI:57791"/>
    </ligand>
</feature>
<dbReference type="KEGG" id="oxy:HCG48_15610"/>
<protein>
    <recommendedName>
        <fullName evidence="12 16">UDP-N-acetylmuramoyl-L-alanyl-D-glutamate--2,6-diaminopimelate ligase</fullName>
        <ecNumber evidence="11 16">6.3.2.13</ecNumber>
    </recommendedName>
    <alternativeName>
        <fullName evidence="13 16">Meso-A2pm-adding enzyme</fullName>
    </alternativeName>
    <alternativeName>
        <fullName evidence="14 16">Meso-diaminopimelate-adding enzyme</fullName>
    </alternativeName>
    <alternativeName>
        <fullName evidence="15 16">UDP-MurNAc-L-Ala-D-Glu:meso-diaminopimelate ligase</fullName>
    </alternativeName>
    <alternativeName>
        <fullName evidence="16">UDP-MurNAc-tripeptide synthetase</fullName>
    </alternativeName>
    <alternativeName>
        <fullName evidence="16">UDP-N-acetylmuramyl-tripeptide synthetase</fullName>
    </alternativeName>
</protein>
<evidence type="ECO:0000256" key="15">
    <source>
        <dbReference type="ARBA" id="ARBA00081560"/>
    </source>
</evidence>
<dbReference type="Pfam" id="PF08245">
    <property type="entry name" value="Mur_ligase_M"/>
    <property type="match status" value="1"/>
</dbReference>
<evidence type="ECO:0000256" key="4">
    <source>
        <dbReference type="ARBA" id="ARBA00022840"/>
    </source>
</evidence>
<feature type="modified residue" description="N6-carboxylysine" evidence="16">
    <location>
        <position position="228"/>
    </location>
</feature>
<feature type="binding site" evidence="16">
    <location>
        <position position="33"/>
    </location>
    <ligand>
        <name>UDP-N-acetyl-alpha-D-muramoyl-L-alanyl-D-glutamate</name>
        <dbReference type="ChEBI" id="CHEBI:83900"/>
    </ligand>
</feature>
<comment type="catalytic activity">
    <reaction evidence="9 16">
        <text>UDP-N-acetyl-alpha-D-muramoyl-L-alanyl-D-glutamate + meso-2,6-diaminopimelate + ATP = UDP-N-acetyl-alpha-D-muramoyl-L-alanyl-gamma-D-glutamyl-meso-2,6-diaminopimelate + ADP + phosphate + H(+)</text>
        <dbReference type="Rhea" id="RHEA:23676"/>
        <dbReference type="ChEBI" id="CHEBI:15378"/>
        <dbReference type="ChEBI" id="CHEBI:30616"/>
        <dbReference type="ChEBI" id="CHEBI:43474"/>
        <dbReference type="ChEBI" id="CHEBI:57791"/>
        <dbReference type="ChEBI" id="CHEBI:83900"/>
        <dbReference type="ChEBI" id="CHEBI:83905"/>
        <dbReference type="ChEBI" id="CHEBI:456216"/>
        <dbReference type="EC" id="6.3.2.13"/>
    </reaction>
</comment>
<accession>A0A6H1TZ04</accession>
<dbReference type="GO" id="GO:0005737">
    <property type="term" value="C:cytoplasm"/>
    <property type="evidence" value="ECO:0007669"/>
    <property type="project" value="UniProtKB-SubCell"/>
</dbReference>
<feature type="binding site" evidence="16">
    <location>
        <position position="467"/>
    </location>
    <ligand>
        <name>meso-2,6-diaminopimelate</name>
        <dbReference type="ChEBI" id="CHEBI:57791"/>
    </ligand>
</feature>
<comment type="subcellular location">
    <subcellularLocation>
        <location evidence="16 17">Cytoplasm</location>
    </subcellularLocation>
</comment>
<dbReference type="EMBL" id="CP051167">
    <property type="protein sequence ID" value="QIZ71832.1"/>
    <property type="molecule type" value="Genomic_DNA"/>
</dbReference>
<dbReference type="PANTHER" id="PTHR23135:SF4">
    <property type="entry name" value="UDP-N-ACETYLMURAMOYL-L-ALANYL-D-GLUTAMATE--2,6-DIAMINOPIMELATE LIGASE MURE HOMOLOG, CHLOROPLASTIC"/>
    <property type="match status" value="1"/>
</dbReference>
<dbReference type="PANTHER" id="PTHR23135">
    <property type="entry name" value="MUR LIGASE FAMILY MEMBER"/>
    <property type="match status" value="1"/>
</dbReference>
<dbReference type="Gene3D" id="3.90.190.20">
    <property type="entry name" value="Mur ligase, C-terminal domain"/>
    <property type="match status" value="1"/>
</dbReference>
<dbReference type="EC" id="6.3.2.13" evidence="11 16"/>
<gene>
    <name evidence="16" type="primary">murE</name>
    <name evidence="21" type="ORF">HCG48_15610</name>
</gene>
<dbReference type="InterPro" id="IPR035911">
    <property type="entry name" value="MurE/MurF_N"/>
</dbReference>
<feature type="short sequence motif" description="Meso-diaminopimelate recognition motif" evidence="16">
    <location>
        <begin position="416"/>
        <end position="419"/>
    </location>
</feature>
<dbReference type="FunFam" id="3.90.190.20:FF:000006">
    <property type="entry name" value="UDP-N-acetylmuramoyl-L-alanyl-D-glutamate--2,6-diaminopimelate ligase"/>
    <property type="match status" value="1"/>
</dbReference>
<feature type="domain" description="Mur ligase central" evidence="20">
    <location>
        <begin position="117"/>
        <end position="318"/>
    </location>
</feature>
<evidence type="ECO:0000256" key="7">
    <source>
        <dbReference type="ARBA" id="ARBA00023306"/>
    </source>
</evidence>
<dbReference type="GO" id="GO:0009252">
    <property type="term" value="P:peptidoglycan biosynthetic process"/>
    <property type="evidence" value="ECO:0007669"/>
    <property type="project" value="UniProtKB-UniRule"/>
</dbReference>
<keyword evidence="16" id="KW-0460">Magnesium</keyword>
<evidence type="ECO:0000256" key="1">
    <source>
        <dbReference type="ARBA" id="ARBA00005898"/>
    </source>
</evidence>
<dbReference type="InterPro" id="IPR000713">
    <property type="entry name" value="Mur_ligase_N"/>
</dbReference>
<keyword evidence="16" id="KW-0547">Nucleotide-binding</keyword>
<feature type="domain" description="Mur ligase N-terminal catalytic" evidence="18">
    <location>
        <begin position="25"/>
        <end position="105"/>
    </location>
</feature>
<dbReference type="Pfam" id="PF01225">
    <property type="entry name" value="Mur_ligase"/>
    <property type="match status" value="1"/>
</dbReference>
<dbReference type="Pfam" id="PF02875">
    <property type="entry name" value="Mur_ligase_C"/>
    <property type="match status" value="1"/>
</dbReference>
<dbReference type="GO" id="GO:0008360">
    <property type="term" value="P:regulation of cell shape"/>
    <property type="evidence" value="ECO:0007669"/>
    <property type="project" value="UniProtKB-KW"/>
</dbReference>
<evidence type="ECO:0000256" key="12">
    <source>
        <dbReference type="ARBA" id="ARBA00072883"/>
    </source>
</evidence>
<comment type="caution">
    <text evidence="16">Lacks conserved residue(s) required for the propagation of feature annotation.</text>
</comment>
<dbReference type="NCBIfam" id="NF001124">
    <property type="entry name" value="PRK00139.1-2"/>
    <property type="match status" value="1"/>
</dbReference>
<organism evidence="21 22">
    <name type="scientific">Oxynema aestuarii AP17</name>
    <dbReference type="NCBI Taxonomy" id="2064643"/>
    <lineage>
        <taxon>Bacteria</taxon>
        <taxon>Bacillati</taxon>
        <taxon>Cyanobacteriota</taxon>
        <taxon>Cyanophyceae</taxon>
        <taxon>Oscillatoriophycideae</taxon>
        <taxon>Oscillatoriales</taxon>
        <taxon>Oscillatoriaceae</taxon>
        <taxon>Oxynema</taxon>
        <taxon>Oxynema aestuarii</taxon>
    </lineage>
</organism>
<dbReference type="SUPFAM" id="SSF63418">
    <property type="entry name" value="MurE/MurF N-terminal domain"/>
    <property type="match status" value="1"/>
</dbReference>
<evidence type="ECO:0000313" key="21">
    <source>
        <dbReference type="EMBL" id="QIZ71832.1"/>
    </source>
</evidence>
<evidence type="ECO:0000256" key="10">
    <source>
        <dbReference type="ARBA" id="ARBA00056782"/>
    </source>
</evidence>
<dbReference type="RefSeq" id="WP_168569984.1">
    <property type="nucleotide sequence ID" value="NZ_CP051167.1"/>
</dbReference>
<name>A0A6H1TZ04_9CYAN</name>
<dbReference type="InterPro" id="IPR036615">
    <property type="entry name" value="Mur_ligase_C_dom_sf"/>
</dbReference>
<dbReference type="GO" id="GO:0005524">
    <property type="term" value="F:ATP binding"/>
    <property type="evidence" value="ECO:0007669"/>
    <property type="project" value="UniProtKB-UniRule"/>
</dbReference>
<keyword evidence="3 16" id="KW-0132">Cell division</keyword>
<evidence type="ECO:0000259" key="18">
    <source>
        <dbReference type="Pfam" id="PF01225"/>
    </source>
</evidence>
<dbReference type="NCBIfam" id="NF001126">
    <property type="entry name" value="PRK00139.1-4"/>
    <property type="match status" value="1"/>
</dbReference>
<dbReference type="Gene3D" id="3.40.1390.10">
    <property type="entry name" value="MurE/MurF, N-terminal domain"/>
    <property type="match status" value="1"/>
</dbReference>
<evidence type="ECO:0000256" key="6">
    <source>
        <dbReference type="ARBA" id="ARBA00022984"/>
    </source>
</evidence>
<dbReference type="SUPFAM" id="SSF53244">
    <property type="entry name" value="MurD-like peptide ligases, peptide-binding domain"/>
    <property type="match status" value="1"/>
</dbReference>